<evidence type="ECO:0000256" key="3">
    <source>
        <dbReference type="ARBA" id="ARBA00022989"/>
    </source>
</evidence>
<dbReference type="InterPro" id="IPR003770">
    <property type="entry name" value="MLTG-like"/>
</dbReference>
<dbReference type="Proteomes" id="UP000231162">
    <property type="component" value="Unassembled WGS sequence"/>
</dbReference>
<dbReference type="PANTHER" id="PTHR30518">
    <property type="entry name" value="ENDOLYTIC MUREIN TRANSGLYCOSYLASE"/>
    <property type="match status" value="1"/>
</dbReference>
<dbReference type="PANTHER" id="PTHR30518:SF2">
    <property type="entry name" value="ENDOLYTIC MUREIN TRANSGLYCOSYLASE"/>
    <property type="match status" value="1"/>
</dbReference>
<feature type="compositionally biased region" description="Basic residues" evidence="8">
    <location>
        <begin position="1"/>
        <end position="11"/>
    </location>
</feature>
<dbReference type="Gene3D" id="3.30.1490.480">
    <property type="entry name" value="Endolytic murein transglycosylase"/>
    <property type="match status" value="2"/>
</dbReference>
<dbReference type="HAMAP" id="MF_02065">
    <property type="entry name" value="MltG"/>
    <property type="match status" value="1"/>
</dbReference>
<dbReference type="CDD" id="cd08010">
    <property type="entry name" value="MltG_like"/>
    <property type="match status" value="1"/>
</dbReference>
<dbReference type="GO" id="GO:0009252">
    <property type="term" value="P:peptidoglycan biosynthetic process"/>
    <property type="evidence" value="ECO:0007669"/>
    <property type="project" value="UniProtKB-UniRule"/>
</dbReference>
<dbReference type="NCBIfam" id="TIGR00247">
    <property type="entry name" value="endolytic transglycosylase MltG"/>
    <property type="match status" value="1"/>
</dbReference>
<dbReference type="GO" id="GO:0071555">
    <property type="term" value="P:cell wall organization"/>
    <property type="evidence" value="ECO:0007669"/>
    <property type="project" value="UniProtKB-KW"/>
</dbReference>
<dbReference type="AlphaFoldDB" id="A0A2M6R7I4"/>
<dbReference type="Gene3D" id="3.30.160.60">
    <property type="entry name" value="Classic Zinc Finger"/>
    <property type="match status" value="1"/>
</dbReference>
<accession>A0A2M6R7I4</accession>
<evidence type="ECO:0000256" key="7">
    <source>
        <dbReference type="HAMAP-Rule" id="MF_02065"/>
    </source>
</evidence>
<comment type="subcellular location">
    <subcellularLocation>
        <location evidence="7">Cell membrane</location>
        <topology evidence="7">Single-pass membrane protein</topology>
    </subcellularLocation>
</comment>
<sequence>MKYLPHLRRASVRGEKQEKPSTTTPPPSSSNNSSPSKKRTINKEIARQDKLIQRILLMLLFSAKILIVFAIIIVIIMRFTGKKETRSGPVSVEITKGQGVKEIAQKLHDVGVLPSKTALYWLSLTQRKPLQAGLYRFEVGQSVEDIYTTLASGSVYEEKVTIPEGWRTEQIAQMFYKKGLVDYEAFMSVADGKEGTLFPDTYHVAKNTTAQTVIDMMVQNFTKRTQELHPTPDQLILASMVEREAKNDEDRPIIASVFNNRLKVGMKLESDVTVEYGLDSDKLALQTKENINDFVFWTPLKAGESKTAKSTYNTYKIAGLPPTPISNPGIKSIQAVMTPDKSDYYFFLADKDGKAHFAKTKAQHDDNIRKYLN</sequence>
<comment type="function">
    <text evidence="7">Functions as a peptidoglycan terminase that cleaves nascent peptidoglycan strands endolytically to terminate their elongation.</text>
</comment>
<evidence type="ECO:0000256" key="6">
    <source>
        <dbReference type="ARBA" id="ARBA00023316"/>
    </source>
</evidence>
<keyword evidence="4 7" id="KW-0472">Membrane</keyword>
<evidence type="ECO:0000256" key="1">
    <source>
        <dbReference type="ARBA" id="ARBA00022475"/>
    </source>
</evidence>
<feature type="transmembrane region" description="Helical" evidence="7">
    <location>
        <begin position="55"/>
        <end position="77"/>
    </location>
</feature>
<comment type="catalytic activity">
    <reaction evidence="7">
        <text>a peptidoglycan chain = a peptidoglycan chain with N-acetyl-1,6-anhydromuramyl-[peptide] at the reducing end + a peptidoglycan chain with N-acetylglucosamine at the non-reducing end.</text>
        <dbReference type="EC" id="4.2.2.29"/>
    </reaction>
</comment>
<dbReference type="EC" id="4.2.2.29" evidence="7"/>
<proteinExistence type="inferred from homology"/>
<evidence type="ECO:0000256" key="4">
    <source>
        <dbReference type="ARBA" id="ARBA00023136"/>
    </source>
</evidence>
<keyword evidence="6 7" id="KW-0961">Cell wall biogenesis/degradation</keyword>
<feature type="site" description="Important for catalytic activity" evidence="7">
    <location>
        <position position="244"/>
    </location>
</feature>
<feature type="region of interest" description="Disordered" evidence="8">
    <location>
        <begin position="1"/>
        <end position="41"/>
    </location>
</feature>
<protein>
    <recommendedName>
        <fullName evidence="7">Endolytic murein transglycosylase</fullName>
        <ecNumber evidence="7">4.2.2.29</ecNumber>
    </recommendedName>
    <alternativeName>
        <fullName evidence="7">Peptidoglycan lytic transglycosylase</fullName>
    </alternativeName>
    <alternativeName>
        <fullName evidence="7">Peptidoglycan polymerization terminase</fullName>
    </alternativeName>
</protein>
<keyword evidence="1 7" id="KW-1003">Cell membrane</keyword>
<reference evidence="10" key="1">
    <citation type="submission" date="2017-09" db="EMBL/GenBank/DDBJ databases">
        <title>Depth-based differentiation of microbial function through sediment-hosted aquifers and enrichment of novel symbionts in the deep terrestrial subsurface.</title>
        <authorList>
            <person name="Probst A.J."/>
            <person name="Ladd B."/>
            <person name="Jarett J.K."/>
            <person name="Geller-Mcgrath D.E."/>
            <person name="Sieber C.M.K."/>
            <person name="Emerson J.B."/>
            <person name="Anantharaman K."/>
            <person name="Thomas B.C."/>
            <person name="Malmstrom R."/>
            <person name="Stieglmeier M."/>
            <person name="Klingl A."/>
            <person name="Woyke T."/>
            <person name="Ryan C.M."/>
            <person name="Banfield J.F."/>
        </authorList>
    </citation>
    <scope>NUCLEOTIDE SEQUENCE [LARGE SCALE GENOMIC DNA]</scope>
</reference>
<comment type="similarity">
    <text evidence="7">Belongs to the transglycosylase MltG family.</text>
</comment>
<evidence type="ECO:0000313" key="10">
    <source>
        <dbReference type="Proteomes" id="UP000231162"/>
    </source>
</evidence>
<keyword evidence="2 7" id="KW-0812">Transmembrane</keyword>
<evidence type="ECO:0000313" key="9">
    <source>
        <dbReference type="EMBL" id="PIS06568.1"/>
    </source>
</evidence>
<dbReference type="GO" id="GO:0008932">
    <property type="term" value="F:lytic endotransglycosylase activity"/>
    <property type="evidence" value="ECO:0007669"/>
    <property type="project" value="UniProtKB-UniRule"/>
</dbReference>
<evidence type="ECO:0000256" key="5">
    <source>
        <dbReference type="ARBA" id="ARBA00023239"/>
    </source>
</evidence>
<keyword evidence="5 7" id="KW-0456">Lyase</keyword>
<dbReference type="GO" id="GO:0005886">
    <property type="term" value="C:plasma membrane"/>
    <property type="evidence" value="ECO:0007669"/>
    <property type="project" value="UniProtKB-SubCell"/>
</dbReference>
<evidence type="ECO:0000256" key="2">
    <source>
        <dbReference type="ARBA" id="ARBA00022692"/>
    </source>
</evidence>
<comment type="caution">
    <text evidence="9">The sequence shown here is derived from an EMBL/GenBank/DDBJ whole genome shotgun (WGS) entry which is preliminary data.</text>
</comment>
<keyword evidence="3 7" id="KW-1133">Transmembrane helix</keyword>
<gene>
    <name evidence="7" type="primary">mltG</name>
    <name evidence="9" type="ORF">COT79_03830</name>
</gene>
<dbReference type="EMBL" id="PEZX01000048">
    <property type="protein sequence ID" value="PIS06568.1"/>
    <property type="molecule type" value="Genomic_DNA"/>
</dbReference>
<dbReference type="Pfam" id="PF02618">
    <property type="entry name" value="YceG"/>
    <property type="match status" value="1"/>
</dbReference>
<evidence type="ECO:0000256" key="8">
    <source>
        <dbReference type="SAM" id="MobiDB-lite"/>
    </source>
</evidence>
<organism evidence="9 10">
    <name type="scientific">Candidatus Berkelbacteria bacterium CG10_big_fil_rev_8_21_14_0_10_43_14</name>
    <dbReference type="NCBI Taxonomy" id="1974515"/>
    <lineage>
        <taxon>Bacteria</taxon>
        <taxon>Candidatus Berkelbacteria</taxon>
    </lineage>
</organism>
<name>A0A2M6R7I4_9BACT</name>